<evidence type="ECO:0000313" key="2">
    <source>
        <dbReference type="EMBL" id="MDC2961315.1"/>
    </source>
</evidence>
<evidence type="ECO:0000313" key="3">
    <source>
        <dbReference type="Proteomes" id="UP001221328"/>
    </source>
</evidence>
<sequence>MHEDVGAVIDRVEAVPFSALKHWTVPVAIQEPFQDRICAAHARKVGTASVDDRLHGGGASPLHGRRLVEGALGNPAPGWQPSSTASGSTGCGEDGAHLLASVGKHLLGVDETVSLMV</sequence>
<accession>A0ABT5G997</accession>
<gene>
    <name evidence="2" type="ORF">PO587_43515</name>
</gene>
<evidence type="ECO:0000256" key="1">
    <source>
        <dbReference type="SAM" id="MobiDB-lite"/>
    </source>
</evidence>
<name>A0ABT5G997_9ACTN</name>
<dbReference type="EMBL" id="JAQOSK010000033">
    <property type="protein sequence ID" value="MDC2961315.1"/>
    <property type="molecule type" value="Genomic_DNA"/>
</dbReference>
<dbReference type="RefSeq" id="WP_272179149.1">
    <property type="nucleotide sequence ID" value="NZ_JAQOSK010000033.1"/>
</dbReference>
<organism evidence="2 3">
    <name type="scientific">Streptomyces gilvifuscus</name>
    <dbReference type="NCBI Taxonomy" id="1550617"/>
    <lineage>
        <taxon>Bacteria</taxon>
        <taxon>Bacillati</taxon>
        <taxon>Actinomycetota</taxon>
        <taxon>Actinomycetes</taxon>
        <taxon>Kitasatosporales</taxon>
        <taxon>Streptomycetaceae</taxon>
        <taxon>Streptomyces</taxon>
    </lineage>
</organism>
<protein>
    <submittedName>
        <fullName evidence="2">Uncharacterized protein</fullName>
    </submittedName>
</protein>
<feature type="region of interest" description="Disordered" evidence="1">
    <location>
        <begin position="71"/>
        <end position="91"/>
    </location>
</feature>
<proteinExistence type="predicted"/>
<keyword evidence="3" id="KW-1185">Reference proteome</keyword>
<reference evidence="2 3" key="1">
    <citation type="journal article" date="2015" name="Int. J. Syst. Evol. Microbiol.">
        <title>Streptomyces gilvifuscus sp. nov., an actinomycete that produces antibacterial compounds isolated from soil.</title>
        <authorList>
            <person name="Nguyen T.M."/>
            <person name="Kim J."/>
        </authorList>
    </citation>
    <scope>NUCLEOTIDE SEQUENCE [LARGE SCALE GENOMIC DNA]</scope>
    <source>
        <strain evidence="2 3">T113</strain>
    </source>
</reference>
<dbReference type="Proteomes" id="UP001221328">
    <property type="component" value="Unassembled WGS sequence"/>
</dbReference>
<comment type="caution">
    <text evidence="2">The sequence shown here is derived from an EMBL/GenBank/DDBJ whole genome shotgun (WGS) entry which is preliminary data.</text>
</comment>